<feature type="transmembrane region" description="Helical" evidence="1">
    <location>
        <begin position="7"/>
        <end position="28"/>
    </location>
</feature>
<evidence type="ECO:0000313" key="2">
    <source>
        <dbReference type="EMBL" id="MBF8437909.1"/>
    </source>
</evidence>
<name>A0A931FAS1_9FIRM</name>
<comment type="caution">
    <text evidence="2">The sequence shown here is derived from an EMBL/GenBank/DDBJ whole genome shotgun (WGS) entry which is preliminary data.</text>
</comment>
<dbReference type="Proteomes" id="UP000621436">
    <property type="component" value="Unassembled WGS sequence"/>
</dbReference>
<proteinExistence type="predicted"/>
<evidence type="ECO:0008006" key="4">
    <source>
        <dbReference type="Google" id="ProtNLM"/>
    </source>
</evidence>
<protein>
    <recommendedName>
        <fullName evidence="4">Cell wall-active antibiotics response LiaF-like C-terminal domain-containing protein</fullName>
    </recommendedName>
</protein>
<dbReference type="RefSeq" id="WP_270454969.1">
    <property type="nucleotide sequence ID" value="NZ_JADPIE010000008.1"/>
</dbReference>
<sequence length="180" mass="20079">MRIGFIFTQTFWGVLLILFGISAILRSFNINIPFFRIFIALLFIYLGVSLMIGGPRFHHSFRDGSTAIFSNIKITEQDITDNEFSIIFGSGELDLTGIETDQIRNLEVNVIFGSGTVILDRNQLAEIKVSSAFGSARMPDGNNISFGEYTYRTPGLETDTNPNIMIDGSVVFGEFTVVER</sequence>
<feature type="transmembrane region" description="Helical" evidence="1">
    <location>
        <begin position="34"/>
        <end position="52"/>
    </location>
</feature>
<gene>
    <name evidence="2" type="ORF">I0Q91_12510</name>
</gene>
<keyword evidence="1" id="KW-0812">Transmembrane</keyword>
<keyword evidence="3" id="KW-1185">Reference proteome</keyword>
<dbReference type="AlphaFoldDB" id="A0A931FAS1"/>
<reference evidence="2" key="1">
    <citation type="submission" date="2020-11" db="EMBL/GenBank/DDBJ databases">
        <title>Halonatronomonas betainensis gen. nov., sp. nov. a novel haloalkaliphilic representative of the family Halanaerobiacae capable of betaine degradation.</title>
        <authorList>
            <person name="Boltyanskaya Y."/>
            <person name="Kevbrin V."/>
            <person name="Detkova E."/>
            <person name="Grouzdev D.S."/>
            <person name="Koziaeva V."/>
            <person name="Zhilina T."/>
        </authorList>
    </citation>
    <scope>NUCLEOTIDE SEQUENCE</scope>
    <source>
        <strain evidence="2">Z-7014</strain>
    </source>
</reference>
<accession>A0A931FAS1</accession>
<dbReference type="EMBL" id="JADPIE010000008">
    <property type="protein sequence ID" value="MBF8437909.1"/>
    <property type="molecule type" value="Genomic_DNA"/>
</dbReference>
<keyword evidence="1" id="KW-0472">Membrane</keyword>
<organism evidence="2 3">
    <name type="scientific">Halonatronomonas betaini</name>
    <dbReference type="NCBI Taxonomy" id="2778430"/>
    <lineage>
        <taxon>Bacteria</taxon>
        <taxon>Bacillati</taxon>
        <taxon>Bacillota</taxon>
        <taxon>Clostridia</taxon>
        <taxon>Halanaerobiales</taxon>
        <taxon>Halarsenatibacteraceae</taxon>
        <taxon>Halonatronomonas</taxon>
    </lineage>
</organism>
<evidence type="ECO:0000313" key="3">
    <source>
        <dbReference type="Proteomes" id="UP000621436"/>
    </source>
</evidence>
<evidence type="ECO:0000256" key="1">
    <source>
        <dbReference type="SAM" id="Phobius"/>
    </source>
</evidence>
<keyword evidence="1" id="KW-1133">Transmembrane helix</keyword>